<comment type="similarity">
    <text evidence="1">Belongs to the sigma-70 factor family. ECF subfamily.</text>
</comment>
<evidence type="ECO:0000313" key="7">
    <source>
        <dbReference type="EMBL" id="PRD48858.1"/>
    </source>
</evidence>
<evidence type="ECO:0000256" key="2">
    <source>
        <dbReference type="ARBA" id="ARBA00023015"/>
    </source>
</evidence>
<dbReference type="Gene3D" id="1.10.1740.10">
    <property type="match status" value="1"/>
</dbReference>
<dbReference type="GO" id="GO:0016987">
    <property type="term" value="F:sigma factor activity"/>
    <property type="evidence" value="ECO:0007669"/>
    <property type="project" value="UniProtKB-KW"/>
</dbReference>
<keyword evidence="4" id="KW-0804">Transcription</keyword>
<dbReference type="OrthoDB" id="706793at2"/>
<dbReference type="InterPro" id="IPR007627">
    <property type="entry name" value="RNA_pol_sigma70_r2"/>
</dbReference>
<dbReference type="CDD" id="cd06171">
    <property type="entry name" value="Sigma70_r4"/>
    <property type="match status" value="1"/>
</dbReference>
<protein>
    <recommendedName>
        <fullName evidence="9">RNA polymerase sigma-70 factor</fullName>
    </recommendedName>
</protein>
<evidence type="ECO:0008006" key="9">
    <source>
        <dbReference type="Google" id="ProtNLM"/>
    </source>
</evidence>
<sequence>MAQILNTISDVEFADFKIGDHKAFRKVFDAYHKSIYNYAYKFSKNHDEAEELVQEVFVSLFINRDKIENPESLYPYLFIITKRITISIFRKKVVKSKFDHHLKYSWKEACESTEHTLDTTELTSIWTSAIERLPEKQREVYALNKINGLSYEEIANKVGVSKYTVKNQLIMASKTVRLIVKSIYFLLFLLKTLF</sequence>
<comment type="caution">
    <text evidence="7">The sequence shown here is derived from an EMBL/GenBank/DDBJ whole genome shotgun (WGS) entry which is preliminary data.</text>
</comment>
<dbReference type="AlphaFoldDB" id="A0A2S9J7T8"/>
<dbReference type="InterPro" id="IPR014284">
    <property type="entry name" value="RNA_pol_sigma-70_dom"/>
</dbReference>
<dbReference type="PANTHER" id="PTHR43133:SF46">
    <property type="entry name" value="RNA POLYMERASE SIGMA-70 FACTOR ECF SUBFAMILY"/>
    <property type="match status" value="1"/>
</dbReference>
<evidence type="ECO:0000313" key="8">
    <source>
        <dbReference type="Proteomes" id="UP000239711"/>
    </source>
</evidence>
<dbReference type="RefSeq" id="WP_105715423.1">
    <property type="nucleotide sequence ID" value="NZ_PVBQ01000002.1"/>
</dbReference>
<keyword evidence="2" id="KW-0805">Transcription regulation</keyword>
<evidence type="ECO:0000256" key="3">
    <source>
        <dbReference type="ARBA" id="ARBA00023082"/>
    </source>
</evidence>
<dbReference type="InterPro" id="IPR013324">
    <property type="entry name" value="RNA_pol_sigma_r3/r4-like"/>
</dbReference>
<evidence type="ECO:0000259" key="5">
    <source>
        <dbReference type="Pfam" id="PF04542"/>
    </source>
</evidence>
<gene>
    <name evidence="7" type="ORF">C5745_02650</name>
</gene>
<name>A0A2S9J7T8_9SPHI</name>
<dbReference type="NCBIfam" id="TIGR02937">
    <property type="entry name" value="sigma70-ECF"/>
    <property type="match status" value="1"/>
</dbReference>
<evidence type="ECO:0000259" key="6">
    <source>
        <dbReference type="Pfam" id="PF08281"/>
    </source>
</evidence>
<dbReference type="Pfam" id="PF08281">
    <property type="entry name" value="Sigma70_r4_2"/>
    <property type="match status" value="1"/>
</dbReference>
<reference evidence="7 8" key="1">
    <citation type="submission" date="2018-02" db="EMBL/GenBank/DDBJ databases">
        <title>The draft genome of Sphingobacterium sp. 5JN-11.</title>
        <authorList>
            <person name="Liu L."/>
            <person name="Li L."/>
            <person name="Liang L."/>
            <person name="Zhang X."/>
            <person name="Wang T."/>
        </authorList>
    </citation>
    <scope>NUCLEOTIDE SEQUENCE [LARGE SCALE GENOMIC DNA]</scope>
    <source>
        <strain evidence="7 8">5JN-11</strain>
    </source>
</reference>
<dbReference type="InterPro" id="IPR013249">
    <property type="entry name" value="RNA_pol_sigma70_r4_t2"/>
</dbReference>
<feature type="domain" description="RNA polymerase sigma-70 region 2" evidence="5">
    <location>
        <begin position="28"/>
        <end position="92"/>
    </location>
</feature>
<accession>A0A2S9J7T8</accession>
<keyword evidence="8" id="KW-1185">Reference proteome</keyword>
<dbReference type="InterPro" id="IPR039425">
    <property type="entry name" value="RNA_pol_sigma-70-like"/>
</dbReference>
<evidence type="ECO:0000256" key="4">
    <source>
        <dbReference type="ARBA" id="ARBA00023163"/>
    </source>
</evidence>
<dbReference type="InterPro" id="IPR013325">
    <property type="entry name" value="RNA_pol_sigma_r2"/>
</dbReference>
<dbReference type="SUPFAM" id="SSF88946">
    <property type="entry name" value="Sigma2 domain of RNA polymerase sigma factors"/>
    <property type="match status" value="1"/>
</dbReference>
<evidence type="ECO:0000256" key="1">
    <source>
        <dbReference type="ARBA" id="ARBA00010641"/>
    </source>
</evidence>
<feature type="domain" description="RNA polymerase sigma factor 70 region 4 type 2" evidence="6">
    <location>
        <begin position="128"/>
        <end position="169"/>
    </location>
</feature>
<dbReference type="GO" id="GO:0006352">
    <property type="term" value="P:DNA-templated transcription initiation"/>
    <property type="evidence" value="ECO:0007669"/>
    <property type="project" value="InterPro"/>
</dbReference>
<dbReference type="Proteomes" id="UP000239711">
    <property type="component" value="Unassembled WGS sequence"/>
</dbReference>
<dbReference type="InterPro" id="IPR036388">
    <property type="entry name" value="WH-like_DNA-bd_sf"/>
</dbReference>
<dbReference type="GO" id="GO:0003677">
    <property type="term" value="F:DNA binding"/>
    <property type="evidence" value="ECO:0007669"/>
    <property type="project" value="InterPro"/>
</dbReference>
<dbReference type="NCBIfam" id="TIGR02985">
    <property type="entry name" value="Sig70_bacteroi1"/>
    <property type="match status" value="1"/>
</dbReference>
<proteinExistence type="inferred from homology"/>
<dbReference type="InterPro" id="IPR014327">
    <property type="entry name" value="RNA_pol_sigma70_bacteroid"/>
</dbReference>
<dbReference type="EMBL" id="PVBQ01000002">
    <property type="protein sequence ID" value="PRD48858.1"/>
    <property type="molecule type" value="Genomic_DNA"/>
</dbReference>
<dbReference type="PANTHER" id="PTHR43133">
    <property type="entry name" value="RNA POLYMERASE ECF-TYPE SIGMA FACTO"/>
    <property type="match status" value="1"/>
</dbReference>
<dbReference type="Gene3D" id="1.10.10.10">
    <property type="entry name" value="Winged helix-like DNA-binding domain superfamily/Winged helix DNA-binding domain"/>
    <property type="match status" value="1"/>
</dbReference>
<dbReference type="Pfam" id="PF04542">
    <property type="entry name" value="Sigma70_r2"/>
    <property type="match status" value="1"/>
</dbReference>
<dbReference type="SUPFAM" id="SSF88659">
    <property type="entry name" value="Sigma3 and sigma4 domains of RNA polymerase sigma factors"/>
    <property type="match status" value="1"/>
</dbReference>
<keyword evidence="3" id="KW-0731">Sigma factor</keyword>
<organism evidence="7 8">
    <name type="scientific">Sphingobacterium haloxyli</name>
    <dbReference type="NCBI Taxonomy" id="2100533"/>
    <lineage>
        <taxon>Bacteria</taxon>
        <taxon>Pseudomonadati</taxon>
        <taxon>Bacteroidota</taxon>
        <taxon>Sphingobacteriia</taxon>
        <taxon>Sphingobacteriales</taxon>
        <taxon>Sphingobacteriaceae</taxon>
        <taxon>Sphingobacterium</taxon>
    </lineage>
</organism>